<dbReference type="Gene3D" id="3.40.50.300">
    <property type="entry name" value="P-loop containing nucleotide triphosphate hydrolases"/>
    <property type="match status" value="1"/>
</dbReference>
<name>A0A518C9R4_9BACT</name>
<dbReference type="SUPFAM" id="SSF52540">
    <property type="entry name" value="P-loop containing nucleoside triphosphate hydrolases"/>
    <property type="match status" value="1"/>
</dbReference>
<feature type="region of interest" description="Disordered" evidence="1">
    <location>
        <begin position="191"/>
        <end position="217"/>
    </location>
</feature>
<reference evidence="3" key="1">
    <citation type="submission" date="2019-02" db="EMBL/GenBank/DDBJ databases">
        <title>Deep-cultivation of Planctomycetes and their phenomic and genomic characterization uncovers novel biology.</title>
        <authorList>
            <person name="Wiegand S."/>
            <person name="Jogler M."/>
            <person name="Boedeker C."/>
            <person name="Pinto D."/>
            <person name="Vollmers J."/>
            <person name="Rivas-Marin E."/>
            <person name="Kohn T."/>
            <person name="Peeters S.H."/>
            <person name="Heuer A."/>
            <person name="Rast P."/>
            <person name="Oberbeckmann S."/>
            <person name="Bunk B."/>
            <person name="Jeske O."/>
            <person name="Meyerdierks A."/>
            <person name="Storesund J.E."/>
            <person name="Kallscheuer N."/>
            <person name="Luecker S."/>
            <person name="Lage O.M."/>
            <person name="Pohl T."/>
            <person name="Merkel B.J."/>
            <person name="Hornburger P."/>
            <person name="Mueller R.-W."/>
            <person name="Bruemmer F."/>
            <person name="Labrenz M."/>
            <person name="Spormann A.M."/>
            <person name="Op den Camp H."/>
            <person name="Overmann J."/>
            <person name="Amann R."/>
            <person name="Jetten M.S.M."/>
            <person name="Mascher T."/>
            <person name="Medema M.H."/>
            <person name="Devos D.P."/>
            <person name="Kaster A.-K."/>
            <person name="Ovreas L."/>
            <person name="Rohde M."/>
            <person name="Galperin M.Y."/>
            <person name="Jogler C."/>
        </authorList>
    </citation>
    <scope>NUCLEOTIDE SEQUENCE [LARGE SCALE GENOMIC DNA]</scope>
    <source>
        <strain evidence="3">Pan97</strain>
    </source>
</reference>
<dbReference type="AlphaFoldDB" id="A0A518C9R4"/>
<protein>
    <recommendedName>
        <fullName evidence="4">Sulfotransferase domain protein</fullName>
    </recommendedName>
</protein>
<dbReference type="EMBL" id="CP036289">
    <property type="protein sequence ID" value="QDU75968.1"/>
    <property type="molecule type" value="Genomic_DNA"/>
</dbReference>
<dbReference type="OrthoDB" id="285690at2"/>
<dbReference type="InterPro" id="IPR027417">
    <property type="entry name" value="P-loop_NTPase"/>
</dbReference>
<dbReference type="RefSeq" id="WP_144973729.1">
    <property type="nucleotide sequence ID" value="NZ_CP036289.1"/>
</dbReference>
<dbReference type="KEGG" id="bvo:Pan97_30120"/>
<proteinExistence type="predicted"/>
<keyword evidence="3" id="KW-1185">Reference proteome</keyword>
<dbReference type="Proteomes" id="UP000318626">
    <property type="component" value="Chromosome"/>
</dbReference>
<sequence>MRKVFGIGINKTGTKSTAQFVKQLGLRTMHDRPNGKSIRDAINRGKRAVPFMFSNDAFFDLPEDIDHERLLERFPDARYIMTTRDTKQWVDSRIIHVLHNRTVTGKRSWTEIDTQAWRREKEEHESRVRETFKRLGKLDQLLIVDVCSDPDKAAQKIADFLELPRNDIGFPRLNTGERKLQQISEKFKCSKRSSFSGTKKPPNYEESEPTSTPPMSHRLGQNLLLGFRQARKFLTKYWNLTLAFCERVRFQSPILLKREE</sequence>
<evidence type="ECO:0000313" key="3">
    <source>
        <dbReference type="Proteomes" id="UP000318626"/>
    </source>
</evidence>
<dbReference type="InterPro" id="IPR040632">
    <property type="entry name" value="Sulfotransfer_4"/>
</dbReference>
<dbReference type="PANTHER" id="PTHR36978:SF4">
    <property type="entry name" value="P-LOOP CONTAINING NUCLEOSIDE TRIPHOSPHATE HYDROLASE PROTEIN"/>
    <property type="match status" value="1"/>
</dbReference>
<dbReference type="Pfam" id="PF17784">
    <property type="entry name" value="Sulfotransfer_4"/>
    <property type="match status" value="1"/>
</dbReference>
<organism evidence="2 3">
    <name type="scientific">Bremerella volcania</name>
    <dbReference type="NCBI Taxonomy" id="2527984"/>
    <lineage>
        <taxon>Bacteria</taxon>
        <taxon>Pseudomonadati</taxon>
        <taxon>Planctomycetota</taxon>
        <taxon>Planctomycetia</taxon>
        <taxon>Pirellulales</taxon>
        <taxon>Pirellulaceae</taxon>
        <taxon>Bremerella</taxon>
    </lineage>
</organism>
<evidence type="ECO:0008006" key="4">
    <source>
        <dbReference type="Google" id="ProtNLM"/>
    </source>
</evidence>
<evidence type="ECO:0000313" key="2">
    <source>
        <dbReference type="EMBL" id="QDU75968.1"/>
    </source>
</evidence>
<evidence type="ECO:0000256" key="1">
    <source>
        <dbReference type="SAM" id="MobiDB-lite"/>
    </source>
</evidence>
<accession>A0A518C9R4</accession>
<gene>
    <name evidence="2" type="ORF">Pan97_30120</name>
</gene>
<dbReference type="PANTHER" id="PTHR36978">
    <property type="entry name" value="P-LOOP CONTAINING NUCLEOTIDE TRIPHOSPHATE HYDROLASE"/>
    <property type="match status" value="1"/>
</dbReference>